<keyword evidence="1" id="KW-1133">Transmembrane helix</keyword>
<dbReference type="InterPro" id="IPR045016">
    <property type="entry name" value="NhaD-like"/>
</dbReference>
<keyword evidence="1" id="KW-0472">Membrane</keyword>
<evidence type="ECO:0000313" key="2">
    <source>
        <dbReference type="EnsemblPlants" id="Kaladp0016s0301.1.v1.1"/>
    </source>
</evidence>
<keyword evidence="3" id="KW-1185">Reference proteome</keyword>
<evidence type="ECO:0000256" key="1">
    <source>
        <dbReference type="SAM" id="Phobius"/>
    </source>
</evidence>
<dbReference type="PANTHER" id="PTHR43269">
    <property type="entry name" value="SODIUM/PROTON ANTIPORTER 1-RELATED"/>
    <property type="match status" value="1"/>
</dbReference>
<sequence>MALLFGVVFEESLEQNGVELLMAFSLWVIRSIGVPSIDVAVSQLQYASAEVSEIVFFLLGATTTVEIVDAHRGLKLVTDNITLLGLLVPSVVSLAVPLAMLSLTSDVNGKEQDASDVLASEQMAPREQLVFAVGTGALIFVLLFKAATGLAPYMGMLLGLGVVWILRDAIHYGEDERQKLKVPQALSRIDTQGALFFLGILPSVSR</sequence>
<evidence type="ECO:0008006" key="4">
    <source>
        <dbReference type="Google" id="ProtNLM"/>
    </source>
</evidence>
<dbReference type="PANTHER" id="PTHR43269:SF2">
    <property type="entry name" value="SODIUM_PROTON ANTIPORTER 1-RELATED"/>
    <property type="match status" value="1"/>
</dbReference>
<dbReference type="EnsemblPlants" id="Kaladp0016s0301.1.v1.1">
    <property type="protein sequence ID" value="Kaladp0016s0301.1.v1.1"/>
    <property type="gene ID" value="Kaladp0016s0301.v1.1"/>
</dbReference>
<reference evidence="2" key="1">
    <citation type="submission" date="2021-01" db="UniProtKB">
        <authorList>
            <consortium name="EnsemblPlants"/>
        </authorList>
    </citation>
    <scope>IDENTIFICATION</scope>
</reference>
<feature type="transmembrane region" description="Helical" evidence="1">
    <location>
        <begin position="129"/>
        <end position="147"/>
    </location>
</feature>
<evidence type="ECO:0000313" key="3">
    <source>
        <dbReference type="Proteomes" id="UP000594263"/>
    </source>
</evidence>
<feature type="transmembrane region" description="Helical" evidence="1">
    <location>
        <begin position="81"/>
        <end position="103"/>
    </location>
</feature>
<accession>A0A7N0T0S6</accession>
<dbReference type="GO" id="GO:0006814">
    <property type="term" value="P:sodium ion transport"/>
    <property type="evidence" value="ECO:0007669"/>
    <property type="project" value="InterPro"/>
</dbReference>
<proteinExistence type="predicted"/>
<organism evidence="2 3">
    <name type="scientific">Kalanchoe fedtschenkoi</name>
    <name type="common">Lavender scallops</name>
    <name type="synonym">South American air plant</name>
    <dbReference type="NCBI Taxonomy" id="63787"/>
    <lineage>
        <taxon>Eukaryota</taxon>
        <taxon>Viridiplantae</taxon>
        <taxon>Streptophyta</taxon>
        <taxon>Embryophyta</taxon>
        <taxon>Tracheophyta</taxon>
        <taxon>Spermatophyta</taxon>
        <taxon>Magnoliopsida</taxon>
        <taxon>eudicotyledons</taxon>
        <taxon>Gunneridae</taxon>
        <taxon>Pentapetalae</taxon>
        <taxon>Saxifragales</taxon>
        <taxon>Crassulaceae</taxon>
        <taxon>Kalanchoe</taxon>
    </lineage>
</organism>
<protein>
    <recommendedName>
        <fullName evidence="4">Na+/H+ antiporter</fullName>
    </recommendedName>
</protein>
<dbReference type="GO" id="GO:0015297">
    <property type="term" value="F:antiporter activity"/>
    <property type="evidence" value="ECO:0007669"/>
    <property type="project" value="InterPro"/>
</dbReference>
<dbReference type="AlphaFoldDB" id="A0A7N0T0S6"/>
<dbReference type="Proteomes" id="UP000594263">
    <property type="component" value="Unplaced"/>
</dbReference>
<dbReference type="Gramene" id="Kaladp0016s0301.1.v1.1">
    <property type="protein sequence ID" value="Kaladp0016s0301.1.v1.1"/>
    <property type="gene ID" value="Kaladp0016s0301.v1.1"/>
</dbReference>
<name>A0A7N0T0S6_KALFE</name>
<keyword evidence="1" id="KW-0812">Transmembrane</keyword>